<evidence type="ECO:0000313" key="2">
    <source>
        <dbReference type="Proteomes" id="UP000629098"/>
    </source>
</evidence>
<comment type="caution">
    <text evidence="1">The sequence shown here is derived from an EMBL/GenBank/DDBJ whole genome shotgun (WGS) entry which is preliminary data.</text>
</comment>
<dbReference type="EMBL" id="JACXAE010000027">
    <property type="protein sequence ID" value="MBD2771675.1"/>
    <property type="molecule type" value="Genomic_DNA"/>
</dbReference>
<organism evidence="1 2">
    <name type="scientific">Iningainema tapete BLCC-T55</name>
    <dbReference type="NCBI Taxonomy" id="2748662"/>
    <lineage>
        <taxon>Bacteria</taxon>
        <taxon>Bacillati</taxon>
        <taxon>Cyanobacteriota</taxon>
        <taxon>Cyanophyceae</taxon>
        <taxon>Nostocales</taxon>
        <taxon>Scytonemataceae</taxon>
        <taxon>Iningainema tapete</taxon>
    </lineage>
</organism>
<dbReference type="RefSeq" id="WP_190825966.1">
    <property type="nucleotide sequence ID" value="NZ_CAWPPI010000027.1"/>
</dbReference>
<protein>
    <submittedName>
        <fullName evidence="1">PEP-CTERM sorting domain-containing protein</fullName>
    </submittedName>
</protein>
<gene>
    <name evidence="1" type="ORF">ICL16_06080</name>
</gene>
<reference evidence="1" key="1">
    <citation type="submission" date="2020-09" db="EMBL/GenBank/DDBJ databases">
        <title>Iningainema tapete sp. nov. (Scytonemataceae, Cyanobacteria) from greenhouses in central Florida (USA) produces two types of nodularin with biosynthetic potential for microcystin-LR and anabaenopeptins.</title>
        <authorList>
            <person name="Berthold D.E."/>
            <person name="Lefler F.W."/>
            <person name="Huang I.-S."/>
            <person name="Abdulla H."/>
            <person name="Zimba P.V."/>
            <person name="Laughinghouse H.D. IV."/>
        </authorList>
    </citation>
    <scope>NUCLEOTIDE SEQUENCE</scope>
    <source>
        <strain evidence="1">BLCCT55</strain>
    </source>
</reference>
<dbReference type="AlphaFoldDB" id="A0A8J7CB67"/>
<dbReference type="Proteomes" id="UP000629098">
    <property type="component" value="Unassembled WGS sequence"/>
</dbReference>
<name>A0A8J7CB67_9CYAN</name>
<evidence type="ECO:0000313" key="1">
    <source>
        <dbReference type="EMBL" id="MBD2771675.1"/>
    </source>
</evidence>
<dbReference type="InterPro" id="IPR049671">
    <property type="entry name" value="Choice_anch_W"/>
</dbReference>
<proteinExistence type="predicted"/>
<sequence length="247" mass="26266">MISVRRSINYSKSLIVLGLATISLFLAPTSAKAFTLVNKTGFTDTDFNQLVDKGEFKELFVSEGRIGDRGGSATYELSINNDVKLGGLPVEQRQFNWVNGQAVDFSLQYTGSVVNYIVGGQTLSSTAFSGPVSEIFLRTFAMNDSTATLSNLVFDGVGIENLSSSATGSNQDVDYFQISNISTPFLLTGKTTLSWTGATPPKNSQLAYQIKVGNTPSQSVPEPGTVGAILLVTIAGVVRRKLAAGKA</sequence>
<keyword evidence="2" id="KW-1185">Reference proteome</keyword>
<dbReference type="InterPro" id="IPR013424">
    <property type="entry name" value="Ice-binding_C"/>
</dbReference>
<dbReference type="NCBIfam" id="TIGR02595">
    <property type="entry name" value="PEP_CTERM"/>
    <property type="match status" value="1"/>
</dbReference>
<dbReference type="NCBIfam" id="NF041928">
    <property type="entry name" value="choice_anch_W"/>
    <property type="match status" value="1"/>
</dbReference>
<accession>A0A8J7CB67</accession>